<evidence type="ECO:0000313" key="3">
    <source>
        <dbReference type="WBParaSite" id="HCON_00120340-00001"/>
    </source>
</evidence>
<dbReference type="InterPro" id="IPR019425">
    <property type="entry name" value="7TM_GPCR_serpentine_rcpt_Srt"/>
</dbReference>
<feature type="transmembrane region" description="Helical" evidence="1">
    <location>
        <begin position="107"/>
        <end position="127"/>
    </location>
</feature>
<keyword evidence="1" id="KW-1133">Transmembrane helix</keyword>
<feature type="transmembrane region" description="Helical" evidence="1">
    <location>
        <begin position="232"/>
        <end position="255"/>
    </location>
</feature>
<feature type="transmembrane region" description="Helical" evidence="1">
    <location>
        <begin position="24"/>
        <end position="45"/>
    </location>
</feature>
<dbReference type="PANTHER" id="PTHR23021:SF18">
    <property type="entry name" value="SERPENTINE RECEPTOR, CLASS T"/>
    <property type="match status" value="1"/>
</dbReference>
<evidence type="ECO:0000313" key="2">
    <source>
        <dbReference type="Proteomes" id="UP000025227"/>
    </source>
</evidence>
<keyword evidence="1" id="KW-0812">Transmembrane</keyword>
<dbReference type="Proteomes" id="UP000025227">
    <property type="component" value="Unplaced"/>
</dbReference>
<dbReference type="SUPFAM" id="SSF81321">
    <property type="entry name" value="Family A G protein-coupled receptor-like"/>
    <property type="match status" value="1"/>
</dbReference>
<protein>
    <submittedName>
        <fullName evidence="3">Serpentine Receptor, class T</fullName>
    </submittedName>
</protein>
<dbReference type="AlphaFoldDB" id="A0A7I4YMG3"/>
<reference evidence="3" key="1">
    <citation type="submission" date="2020-12" db="UniProtKB">
        <authorList>
            <consortium name="WormBaseParasite"/>
        </authorList>
    </citation>
    <scope>IDENTIFICATION</scope>
    <source>
        <strain evidence="3">MHco3</strain>
    </source>
</reference>
<organism evidence="2 3">
    <name type="scientific">Haemonchus contortus</name>
    <name type="common">Barber pole worm</name>
    <dbReference type="NCBI Taxonomy" id="6289"/>
    <lineage>
        <taxon>Eukaryota</taxon>
        <taxon>Metazoa</taxon>
        <taxon>Ecdysozoa</taxon>
        <taxon>Nematoda</taxon>
        <taxon>Chromadorea</taxon>
        <taxon>Rhabditida</taxon>
        <taxon>Rhabditina</taxon>
        <taxon>Rhabditomorpha</taxon>
        <taxon>Strongyloidea</taxon>
        <taxon>Trichostrongylidae</taxon>
        <taxon>Haemonchus</taxon>
    </lineage>
</organism>
<accession>A0A7I4YMG3</accession>
<sequence>MQPSTPIPYSERPYLFTLNTDREAIVIGIIYSSLAFAMIPFYCLFNWMMWTDPIITKISMYQLMNHINIIDFLQLLCHFVSGFFPIFPELIHRYPLLSSFVGSTVNSLWQAMFPYIFVLSISRILIIKKRMNPNKLAQPLMVILVIGWVFTITVWLWSWFGMAFVFGEVGWEYDFSMWSSIYLKFIEIGWCVPTILTSYLIYLGIIVHFVLSKRSLSSGRSHRHEIHIFFQATFLNGWMLGLMTSWHASAFFGLTENYQQCIINCIWILFSYLNPLLLIILNKTVRQRFLRFVNFKQMARVTFIKTSTKTLATVQSNR</sequence>
<dbReference type="Pfam" id="PF10321">
    <property type="entry name" value="7TM_GPCR_Srt"/>
    <property type="match status" value="1"/>
</dbReference>
<evidence type="ECO:0000256" key="1">
    <source>
        <dbReference type="SAM" id="Phobius"/>
    </source>
</evidence>
<keyword evidence="2" id="KW-1185">Reference proteome</keyword>
<dbReference type="OrthoDB" id="5833348at2759"/>
<dbReference type="WBParaSite" id="HCON_00120340-00001">
    <property type="protein sequence ID" value="HCON_00120340-00001"/>
    <property type="gene ID" value="HCON_00120340"/>
</dbReference>
<keyword evidence="1" id="KW-0472">Membrane</keyword>
<dbReference type="PANTHER" id="PTHR23021">
    <property type="entry name" value="SERPENTINE RECEPTOR, CLASS T"/>
    <property type="match status" value="1"/>
</dbReference>
<name>A0A7I4YMG3_HAECO</name>
<dbReference type="Gene3D" id="1.20.1070.10">
    <property type="entry name" value="Rhodopsin 7-helix transmembrane proteins"/>
    <property type="match status" value="1"/>
</dbReference>
<feature type="transmembrane region" description="Helical" evidence="1">
    <location>
        <begin position="66"/>
        <end position="87"/>
    </location>
</feature>
<feature type="transmembrane region" description="Helical" evidence="1">
    <location>
        <begin position="185"/>
        <end position="211"/>
    </location>
</feature>
<proteinExistence type="predicted"/>
<feature type="transmembrane region" description="Helical" evidence="1">
    <location>
        <begin position="261"/>
        <end position="281"/>
    </location>
</feature>
<feature type="transmembrane region" description="Helical" evidence="1">
    <location>
        <begin position="139"/>
        <end position="165"/>
    </location>
</feature>